<dbReference type="Pfam" id="PF07705">
    <property type="entry name" value="CARDB"/>
    <property type="match status" value="1"/>
</dbReference>
<sequence>MAHYVSEAQRIWRSRKHVFTLILIALLIFTALFGAALTVFAAGTLTVRVYIDTNRDGLDNDGPGNGVAGVLVSVYTADSVIVGLNTTNSDGEVVFPALPDGNYRIEVSNLGARVVSVPGAGNAGLLSFVTISGSAVTQRVGLRNLDGLIDTGAPAGTRSIAARVWNDLDADGIQDAGEPALSGLPAYLIDSLGNVVTGPVTTDSQGRAIFNTAPTGAGYRVRILATDFPSGYILTQAFVNDGAPNPGIRDSDAVLVSGNAEATLPNTGRGVNIDNIDIGFARGAVSGFVWRDNNRNGVWDAGEPRLNGVTVQLVNTDTSTTVATTTTRQRIGSSEPADGGFFVFTGVPLGANYQVVIPASQFASGAVLFGAANSPNAIGGDVGTPDGVPPGNVTGPGFLLNTSSNTRTNQFFGFYKGVVGDYVWLDDNGDTVQDPGEAGVNGVIVFVDDGRGGGTANNGIRDGGEIFTVTTNNPNNGQPGYYLFDDLPLSATPTAYRIVLDEANFLPGGALVGLGTSTGTEATNGNGNRYVYRDANINDSSPEDVTVDFGMTRARIGNRVFEDNNGNGIFDSGEPAIPGVTVRAYRASDNVLLGTAVSNGSGIYAITGLPAEPIYVTFDISTAGAGYIGFVGSLRPTGTPVDPTEATYTDYSDLDSRIGTSDVWRTETFTPVQGVNNDGVDAGFYRPVQIVATVFGETVTINNSLDSGELGISGVTVNVTGTESATRTTNIGGTAIFNLRPGSYTVTVTTPSGYVASPGNSGSLIFTDLVSRDIRDASFGYYRPGRISGVAFFDANDDGLANSGEPRMRNVTVELLDSSSAVVATTTTSTSGSYSFTNIFPGDYTVRFTNPSTANYVFITGGDSDVTTAGNVATSSTGTLTVPYDGSLTNIDAGFRGQTTVSGRIFEDNNADNLQDAGDVDLPGATVTLTVTANLPNLVATYQATLAATPPNYQFTGLPGGSTGSITYTIAFAPPAGGYVASDANVGSDDTIDSDGPTVTVAGPAPGGTLDFDQGYFRNVTIRARVFREPSAGRNNVWDDGENGITGVRVWLERPDSTRVLTGTTTTGGLVTFTVRPGDYRLNVDESSTALSGLLPSSGSTAAVAVAGSPLSSGGSSLTETSPPGSTNVFGFYTFGRVSGRVFFDGVNGPADNLATGEPGMNGVTVRLLNASDAVVATTTTDSSGNFTITNVEGGSYRLEFVNPAPANFSFVAANTGDNNVAAIVSDNGRTDLFTVTDGSTTTRRAAMVGRSTVNGIAFVDRAYDGQSTGDPGLAGVTVNLSATINLTNLNTTITRTATTDSAGAYSFAGLPGGAASEVSFSLTFTPPAATPPYQVTLADVGANATDSDGLTELTNQPLAPGATASRDQGYYQNVTVRARVFNETVTVNNSFESGEPGLRLVTVNVSGPITDTQITNLSGIVEFSGPPGTYTFTIPTDPSGFSRSPGNTGTASTGLVLSGETPDPVPFGYYRPAQITGTVWFDTNSNGLLDSGEPGMENVSVRLVGSSSGPSAPVTTDANGAFSITNIEPTGLTNASYQLCVTAPTGFVFTTRGTTLIDDNNSDVDPTTSCTAGFTVASNATMTYIDAGLRGALSIGDLVWEDTNANGIQESGEQALDGVTVTVQVATSGGVINSTNPSFTFSAVSTAASGLSPNYTIGNIPPGSTVTIQSVSRFGYLLSPANQGSNPATDSNAAGESFTLSASTTAVDFGLYRTTAIGDTVWFDANGNGLRDAEEPGIPGLTIALRDSGGNTITTTQTLANGSYAFNAVTPGTYSLLLTLPAGYTTTNNGSGSLTTDNDNDFRSDGTTATFTILSGQALGSVDAGLRGTGGVSGIAWFDTNENNQRDPSETGRLAGVQVTVTYTPTLLPGNPQTVQTTTDVNGAYSVTGLPPGEVTVTFTDRRGYLPAQPNIGDDATDSDGPVATLTLAAGQQAVVDMGYYQRVLVFLPMTVAQIPPDLIVSIQAIPARTNADTPVRFQVTVTNIGREPASKFWVDLYVNPSRPPEVNEPWNELSRQGVAWYIEGTLQPGESVTLNSFPRSPTNPFGYDPAASSPTWSGRLPRGVNTIYVYADSWNRSPDGGERSPFGAVEEANETNNRAQVTVLIGD</sequence>
<dbReference type="Gene3D" id="2.60.40.10">
    <property type="entry name" value="Immunoglobulins"/>
    <property type="match status" value="16"/>
</dbReference>
<dbReference type="Proteomes" id="UP000078287">
    <property type="component" value="Unassembled WGS sequence"/>
</dbReference>
<organism evidence="6 7">
    <name type="scientific">Chloroflexus islandicus</name>
    <dbReference type="NCBI Taxonomy" id="1707952"/>
    <lineage>
        <taxon>Bacteria</taxon>
        <taxon>Bacillati</taxon>
        <taxon>Chloroflexota</taxon>
        <taxon>Chloroflexia</taxon>
        <taxon>Chloroflexales</taxon>
        <taxon>Chloroflexineae</taxon>
        <taxon>Chloroflexaceae</taxon>
        <taxon>Chloroflexus</taxon>
    </lineage>
</organism>
<dbReference type="Pfam" id="PF17210">
    <property type="entry name" value="SdrD_B"/>
    <property type="match status" value="14"/>
</dbReference>
<feature type="domain" description="SD-repeat containing protein B" evidence="5">
    <location>
        <begin position="1595"/>
        <end position="1702"/>
    </location>
</feature>
<feature type="domain" description="CARDB" evidence="4">
    <location>
        <begin position="1958"/>
        <end position="2004"/>
    </location>
</feature>
<feature type="domain" description="SD-repeat containing protein B" evidence="5">
    <location>
        <begin position="419"/>
        <end position="550"/>
    </location>
</feature>
<evidence type="ECO:0000256" key="2">
    <source>
        <dbReference type="ARBA" id="ARBA00022525"/>
    </source>
</evidence>
<evidence type="ECO:0000313" key="6">
    <source>
        <dbReference type="EMBL" id="OAN48636.1"/>
    </source>
</evidence>
<dbReference type="InterPro" id="IPR033764">
    <property type="entry name" value="Sdr_B"/>
</dbReference>
<feature type="domain" description="SD-repeat containing protein B" evidence="5">
    <location>
        <begin position="1836"/>
        <end position="1931"/>
    </location>
</feature>
<dbReference type="GO" id="GO:0005576">
    <property type="term" value="C:extracellular region"/>
    <property type="evidence" value="ECO:0007669"/>
    <property type="project" value="UniProtKB-SubCell"/>
</dbReference>
<dbReference type="STRING" id="1707952.A6A03_07630"/>
<feature type="domain" description="SD-repeat containing protein B" evidence="5">
    <location>
        <begin position="790"/>
        <end position="895"/>
    </location>
</feature>
<protein>
    <submittedName>
        <fullName evidence="6">Collagen-binding protein</fullName>
    </submittedName>
</protein>
<comment type="subcellular location">
    <subcellularLocation>
        <location evidence="1">Secreted</location>
    </subcellularLocation>
</comment>
<keyword evidence="2" id="KW-0964">Secreted</keyword>
<feature type="domain" description="SD-repeat containing protein B" evidence="5">
    <location>
        <begin position="903"/>
        <end position="1000"/>
    </location>
</feature>
<feature type="domain" description="SD-repeat containing protein B" evidence="5">
    <location>
        <begin position="48"/>
        <end position="121"/>
    </location>
</feature>
<dbReference type="RefSeq" id="WP_066782856.1">
    <property type="nucleotide sequence ID" value="NZ_LWQS01000030.1"/>
</dbReference>
<evidence type="ECO:0000313" key="7">
    <source>
        <dbReference type="Proteomes" id="UP000078287"/>
    </source>
</evidence>
<feature type="domain" description="SD-repeat containing protein B" evidence="5">
    <location>
        <begin position="1717"/>
        <end position="1827"/>
    </location>
</feature>
<proteinExistence type="predicted"/>
<keyword evidence="3" id="KW-0732">Signal</keyword>
<name>A0A178MIY5_9CHLR</name>
<dbReference type="OrthoDB" id="134442at2"/>
<keyword evidence="7" id="KW-1185">Reference proteome</keyword>
<evidence type="ECO:0000259" key="4">
    <source>
        <dbReference type="Pfam" id="PF07705"/>
    </source>
</evidence>
<reference evidence="6 7" key="1">
    <citation type="submission" date="2016-04" db="EMBL/GenBank/DDBJ databases">
        <title>Chloroflexus islandicus sp. nov., a thermophilic filamentous anoxygenic phototrophic bacterium from geyser Strokkur (Iceland).</title>
        <authorList>
            <person name="Gaisin V.A."/>
            <person name="Kalashnikov A.M."/>
            <person name="Sukhacheva M.V."/>
            <person name="Grouzdev D.S."/>
            <person name="Ivanov T.M."/>
            <person name="Kuznetsov B."/>
            <person name="Gorlenko V.M."/>
        </authorList>
    </citation>
    <scope>NUCLEOTIDE SEQUENCE [LARGE SCALE GENOMIC DNA]</scope>
    <source>
        <strain evidence="7">isl-2</strain>
    </source>
</reference>
<feature type="domain" description="SD-repeat containing protein B" evidence="5">
    <location>
        <begin position="555"/>
        <end position="620"/>
    </location>
</feature>
<dbReference type="PANTHER" id="PTHR23303:SF15">
    <property type="entry name" value="COLOSSIN-A"/>
    <property type="match status" value="1"/>
</dbReference>
<feature type="domain" description="SD-repeat containing protein B" evidence="5">
    <location>
        <begin position="705"/>
        <end position="763"/>
    </location>
</feature>
<dbReference type="InterPro" id="IPR011635">
    <property type="entry name" value="CARDB"/>
</dbReference>
<feature type="domain" description="SD-repeat containing protein B" evidence="5">
    <location>
        <begin position="1148"/>
        <end position="1241"/>
    </location>
</feature>
<comment type="caution">
    <text evidence="6">The sequence shown here is derived from an EMBL/GenBank/DDBJ whole genome shotgun (WGS) entry which is preliminary data.</text>
</comment>
<feature type="domain" description="SD-repeat containing protein B" evidence="5">
    <location>
        <begin position="1475"/>
        <end position="1590"/>
    </location>
</feature>
<feature type="domain" description="SD-repeat containing protein B" evidence="5">
    <location>
        <begin position="1259"/>
        <end position="1352"/>
    </location>
</feature>
<dbReference type="InterPro" id="IPR051417">
    <property type="entry name" value="SDr/BOS_complex"/>
</dbReference>
<dbReference type="SUPFAM" id="SSF117074">
    <property type="entry name" value="Hypothetical protein PA1324"/>
    <property type="match status" value="13"/>
</dbReference>
<dbReference type="PANTHER" id="PTHR23303">
    <property type="entry name" value="CARBOXYPEPTIDASE REGULATORY REGION-CONTAINING"/>
    <property type="match status" value="1"/>
</dbReference>
<feature type="domain" description="SD-repeat containing protein B" evidence="5">
    <location>
        <begin position="287"/>
        <end position="358"/>
    </location>
</feature>
<evidence type="ECO:0000256" key="1">
    <source>
        <dbReference type="ARBA" id="ARBA00004613"/>
    </source>
</evidence>
<dbReference type="SUPFAM" id="SSF49478">
    <property type="entry name" value="Cna protein B-type domain"/>
    <property type="match status" value="1"/>
</dbReference>
<feature type="domain" description="SD-repeat containing protein B" evidence="5">
    <location>
        <begin position="159"/>
        <end position="268"/>
    </location>
</feature>
<keyword evidence="6" id="KW-0176">Collagen</keyword>
<evidence type="ECO:0000259" key="5">
    <source>
        <dbReference type="Pfam" id="PF17210"/>
    </source>
</evidence>
<accession>A0A178MIY5</accession>
<dbReference type="EMBL" id="LWQS01000030">
    <property type="protein sequence ID" value="OAN48636.1"/>
    <property type="molecule type" value="Genomic_DNA"/>
</dbReference>
<dbReference type="InterPro" id="IPR013783">
    <property type="entry name" value="Ig-like_fold"/>
</dbReference>
<gene>
    <name evidence="6" type="ORF">A6A03_07630</name>
</gene>
<evidence type="ECO:0000256" key="3">
    <source>
        <dbReference type="ARBA" id="ARBA00022729"/>
    </source>
</evidence>